<dbReference type="GO" id="GO:0042795">
    <property type="term" value="P:snRNA transcription by RNA polymerase II"/>
    <property type="evidence" value="ECO:0007669"/>
    <property type="project" value="TreeGrafter"/>
</dbReference>
<dbReference type="InterPro" id="IPR051575">
    <property type="entry name" value="Myb-like_DNA-bd"/>
</dbReference>
<organism evidence="7 8">
    <name type="scientific">Diversispora eburnea</name>
    <dbReference type="NCBI Taxonomy" id="1213867"/>
    <lineage>
        <taxon>Eukaryota</taxon>
        <taxon>Fungi</taxon>
        <taxon>Fungi incertae sedis</taxon>
        <taxon>Mucoromycota</taxon>
        <taxon>Glomeromycotina</taxon>
        <taxon>Glomeromycetes</taxon>
        <taxon>Diversisporales</taxon>
        <taxon>Diversisporaceae</taxon>
        <taxon>Diversispora</taxon>
    </lineage>
</organism>
<feature type="domain" description="HTH myb-type" evidence="6">
    <location>
        <begin position="237"/>
        <end position="291"/>
    </location>
</feature>
<dbReference type="CDD" id="cd00167">
    <property type="entry name" value="SANT"/>
    <property type="match status" value="2"/>
</dbReference>
<keyword evidence="2" id="KW-0238">DNA-binding</keyword>
<protein>
    <submittedName>
        <fullName evidence="7">11639_t:CDS:1</fullName>
    </submittedName>
</protein>
<dbReference type="InterPro" id="IPR009057">
    <property type="entry name" value="Homeodomain-like_sf"/>
</dbReference>
<dbReference type="AlphaFoldDB" id="A0A9N9CC71"/>
<dbReference type="InterPro" id="IPR017930">
    <property type="entry name" value="Myb_dom"/>
</dbReference>
<comment type="caution">
    <text evidence="7">The sequence shown here is derived from an EMBL/GenBank/DDBJ whole genome shotgun (WGS) entry which is preliminary data.</text>
</comment>
<evidence type="ECO:0000313" key="7">
    <source>
        <dbReference type="EMBL" id="CAG8596519.1"/>
    </source>
</evidence>
<dbReference type="InterPro" id="IPR001005">
    <property type="entry name" value="SANT/Myb"/>
</dbReference>
<dbReference type="GO" id="GO:0001006">
    <property type="term" value="F:RNA polymerase III type 3 promoter sequence-specific DNA binding"/>
    <property type="evidence" value="ECO:0007669"/>
    <property type="project" value="TreeGrafter"/>
</dbReference>
<dbReference type="Pfam" id="PF13921">
    <property type="entry name" value="Myb_DNA-bind_6"/>
    <property type="match status" value="1"/>
</dbReference>
<dbReference type="GO" id="GO:0042796">
    <property type="term" value="P:snRNA transcription by RNA polymerase III"/>
    <property type="evidence" value="ECO:0007669"/>
    <property type="project" value="TreeGrafter"/>
</dbReference>
<reference evidence="7" key="1">
    <citation type="submission" date="2021-06" db="EMBL/GenBank/DDBJ databases">
        <authorList>
            <person name="Kallberg Y."/>
            <person name="Tangrot J."/>
            <person name="Rosling A."/>
        </authorList>
    </citation>
    <scope>NUCLEOTIDE SEQUENCE</scope>
    <source>
        <strain evidence="7">AZ414A</strain>
    </source>
</reference>
<dbReference type="Pfam" id="PF00249">
    <property type="entry name" value="Myb_DNA-binding"/>
    <property type="match status" value="1"/>
</dbReference>
<dbReference type="PANTHER" id="PTHR46621:SF1">
    <property type="entry name" value="SNRNA-ACTIVATING PROTEIN COMPLEX SUBUNIT 4"/>
    <property type="match status" value="1"/>
</dbReference>
<dbReference type="SMART" id="SM00717">
    <property type="entry name" value="SANT"/>
    <property type="match status" value="4"/>
</dbReference>
<sequence length="301" mass="35357">MDVDGVKSKNAMEHFVNYNPDKFSTFFKFPNRLAKHLHGRATLAIVRAVPKHYLDLPTLKNIKIQRCFKFSSRWSDRETNLLNNLVAHFGPYWFSVAANLPGRILNMEDSRLLPILLLDVYPNRLTATELKKLFILAREHDSNWFKIAENLPGGTPSYADCLESYHSHKYLFAHVSYQRELISWSEAEEKLLKDLIGNYNEDFDRIAKFFPGRGYTSIRTYYSQHQEEFGLKDCSLDEIEKKAPWTGIEENKLINLVRLYHEEWKQISNYLPNRSPEACKRKHYTILHQEVPSSELFLKII</sequence>
<proteinExistence type="predicted"/>
<dbReference type="PROSITE" id="PS50090">
    <property type="entry name" value="MYB_LIKE"/>
    <property type="match status" value="1"/>
</dbReference>
<gene>
    <name evidence="7" type="ORF">DEBURN_LOCUS9313</name>
</gene>
<dbReference type="Gene3D" id="1.10.10.60">
    <property type="entry name" value="Homeodomain-like"/>
    <property type="match status" value="2"/>
</dbReference>
<keyword evidence="3" id="KW-0804">Transcription</keyword>
<dbReference type="PROSITE" id="PS51294">
    <property type="entry name" value="HTH_MYB"/>
    <property type="match status" value="1"/>
</dbReference>
<dbReference type="SUPFAM" id="SSF46689">
    <property type="entry name" value="Homeodomain-like"/>
    <property type="match status" value="3"/>
</dbReference>
<evidence type="ECO:0000256" key="3">
    <source>
        <dbReference type="ARBA" id="ARBA00023163"/>
    </source>
</evidence>
<feature type="domain" description="Myb-like" evidence="5">
    <location>
        <begin position="237"/>
        <end position="287"/>
    </location>
</feature>
<accession>A0A9N9CC71</accession>
<dbReference type="OrthoDB" id="2143914at2759"/>
<keyword evidence="1" id="KW-0805">Transcription regulation</keyword>
<dbReference type="EMBL" id="CAJVPK010001720">
    <property type="protein sequence ID" value="CAG8596519.1"/>
    <property type="molecule type" value="Genomic_DNA"/>
</dbReference>
<evidence type="ECO:0000313" key="8">
    <source>
        <dbReference type="Proteomes" id="UP000789706"/>
    </source>
</evidence>
<evidence type="ECO:0000259" key="5">
    <source>
        <dbReference type="PROSITE" id="PS50090"/>
    </source>
</evidence>
<evidence type="ECO:0000256" key="4">
    <source>
        <dbReference type="ARBA" id="ARBA00023242"/>
    </source>
</evidence>
<evidence type="ECO:0000256" key="2">
    <source>
        <dbReference type="ARBA" id="ARBA00023125"/>
    </source>
</evidence>
<keyword evidence="8" id="KW-1185">Reference proteome</keyword>
<dbReference type="GO" id="GO:0000978">
    <property type="term" value="F:RNA polymerase II cis-regulatory region sequence-specific DNA binding"/>
    <property type="evidence" value="ECO:0007669"/>
    <property type="project" value="TreeGrafter"/>
</dbReference>
<evidence type="ECO:0000259" key="6">
    <source>
        <dbReference type="PROSITE" id="PS51294"/>
    </source>
</evidence>
<dbReference type="Proteomes" id="UP000789706">
    <property type="component" value="Unassembled WGS sequence"/>
</dbReference>
<dbReference type="PANTHER" id="PTHR46621">
    <property type="entry name" value="SNRNA-ACTIVATING PROTEIN COMPLEX SUBUNIT 4"/>
    <property type="match status" value="1"/>
</dbReference>
<evidence type="ECO:0000256" key="1">
    <source>
        <dbReference type="ARBA" id="ARBA00023015"/>
    </source>
</evidence>
<dbReference type="GO" id="GO:0019185">
    <property type="term" value="C:snRNA-activating protein complex"/>
    <property type="evidence" value="ECO:0007669"/>
    <property type="project" value="TreeGrafter"/>
</dbReference>
<keyword evidence="4" id="KW-0539">Nucleus</keyword>
<name>A0A9N9CC71_9GLOM</name>